<reference evidence="1 2" key="1">
    <citation type="submission" date="2024-06" db="EMBL/GenBank/DDBJ databases">
        <title>The Natural Products Discovery Center: Release of the First 8490 Sequenced Strains for Exploring Actinobacteria Biosynthetic Diversity.</title>
        <authorList>
            <person name="Kalkreuter E."/>
            <person name="Kautsar S.A."/>
            <person name="Yang D."/>
            <person name="Bader C.D."/>
            <person name="Teijaro C.N."/>
            <person name="Fluegel L."/>
            <person name="Davis C.M."/>
            <person name="Simpson J.R."/>
            <person name="Lauterbach L."/>
            <person name="Steele A.D."/>
            <person name="Gui C."/>
            <person name="Meng S."/>
            <person name="Li G."/>
            <person name="Viehrig K."/>
            <person name="Ye F."/>
            <person name="Su P."/>
            <person name="Kiefer A.F."/>
            <person name="Nichols A."/>
            <person name="Cepeda A.J."/>
            <person name="Yan W."/>
            <person name="Fan B."/>
            <person name="Jiang Y."/>
            <person name="Adhikari A."/>
            <person name="Zheng C.-J."/>
            <person name="Schuster L."/>
            <person name="Cowan T.M."/>
            <person name="Smanski M.J."/>
            <person name="Chevrette M.G."/>
            <person name="De Carvalho L.P.S."/>
            <person name="Shen B."/>
        </authorList>
    </citation>
    <scope>NUCLEOTIDE SEQUENCE [LARGE SCALE GENOMIC DNA]</scope>
    <source>
        <strain evidence="1 2">NPDC019708</strain>
    </source>
</reference>
<dbReference type="CDD" id="cd07821">
    <property type="entry name" value="PYR_PYL_RCAR_like"/>
    <property type="match status" value="1"/>
</dbReference>
<dbReference type="InterPro" id="IPR019587">
    <property type="entry name" value="Polyketide_cyclase/dehydratase"/>
</dbReference>
<dbReference type="Proteomes" id="UP001550628">
    <property type="component" value="Unassembled WGS sequence"/>
</dbReference>
<proteinExistence type="predicted"/>
<dbReference type="SUPFAM" id="SSF55961">
    <property type="entry name" value="Bet v1-like"/>
    <property type="match status" value="1"/>
</dbReference>
<dbReference type="Gene3D" id="3.30.530.20">
    <property type="match status" value="1"/>
</dbReference>
<gene>
    <name evidence="1" type="ORF">ABZ510_34545</name>
</gene>
<dbReference type="InterPro" id="IPR023393">
    <property type="entry name" value="START-like_dom_sf"/>
</dbReference>
<evidence type="ECO:0000313" key="2">
    <source>
        <dbReference type="Proteomes" id="UP001550628"/>
    </source>
</evidence>
<dbReference type="RefSeq" id="WP_030523265.1">
    <property type="nucleotide sequence ID" value="NZ_JBEXYG010000030.1"/>
</dbReference>
<dbReference type="EMBL" id="JBEYBF010000049">
    <property type="protein sequence ID" value="MEU1956957.1"/>
    <property type="molecule type" value="Genomic_DNA"/>
</dbReference>
<accession>A0ABV2X1J4</accession>
<keyword evidence="2" id="KW-1185">Reference proteome</keyword>
<dbReference type="GeneID" id="96244988"/>
<protein>
    <submittedName>
        <fullName evidence="1">SRPBCC family protein</fullName>
    </submittedName>
</protein>
<dbReference type="Pfam" id="PF10604">
    <property type="entry name" value="Polyketide_cyc2"/>
    <property type="match status" value="1"/>
</dbReference>
<evidence type="ECO:0000313" key="1">
    <source>
        <dbReference type="EMBL" id="MEU1956957.1"/>
    </source>
</evidence>
<organism evidence="1 2">
    <name type="scientific">Nocardia rhamnosiphila</name>
    <dbReference type="NCBI Taxonomy" id="426716"/>
    <lineage>
        <taxon>Bacteria</taxon>
        <taxon>Bacillati</taxon>
        <taxon>Actinomycetota</taxon>
        <taxon>Actinomycetes</taxon>
        <taxon>Mycobacteriales</taxon>
        <taxon>Nocardiaceae</taxon>
        <taxon>Nocardia</taxon>
    </lineage>
</organism>
<sequence length="151" mass="15931">MASIHKEFVVDATPEQVWEVLGDFGAVHERLAPGFVTGTRLDADTRTVTFADGTIVTERLVDLDPVRKRVAYTVVGGNLHPSHHHASMQALPDTGGRTLFVWHTDVLPDDLAAPISEFVEQGSAVMRRALAGPVPLATGGSAAGGADRPGG</sequence>
<name>A0ABV2X1J4_9NOCA</name>
<comment type="caution">
    <text evidence="1">The sequence shown here is derived from an EMBL/GenBank/DDBJ whole genome shotgun (WGS) entry which is preliminary data.</text>
</comment>